<protein>
    <recommendedName>
        <fullName evidence="2">VWFA domain-containing protein</fullName>
    </recommendedName>
</protein>
<keyword evidence="1" id="KW-0732">Signal</keyword>
<dbReference type="AlphaFoldDB" id="A0A1Z3N5K4"/>
<accession>A0A1Z3N5K4</accession>
<reference evidence="3 4" key="1">
    <citation type="submission" date="2017-04" db="EMBL/GenBank/DDBJ databases">
        <title>Whole genome sequence of Bdellovibrio bacteriovorus strain SSB218315.</title>
        <authorList>
            <person name="Oyedara O."/>
            <person name="Rodriguez-Perez M.A."/>
        </authorList>
    </citation>
    <scope>NUCLEOTIDE SEQUENCE [LARGE SCALE GENOMIC DNA]</scope>
    <source>
        <strain evidence="3 4">SSB218315</strain>
    </source>
</reference>
<gene>
    <name evidence="3" type="ORF">B9G79_03860</name>
</gene>
<organism evidence="3 4">
    <name type="scientific">Bdellovibrio bacteriovorus</name>
    <dbReference type="NCBI Taxonomy" id="959"/>
    <lineage>
        <taxon>Bacteria</taxon>
        <taxon>Pseudomonadati</taxon>
        <taxon>Bdellovibrionota</taxon>
        <taxon>Bdellovibrionia</taxon>
        <taxon>Bdellovibrionales</taxon>
        <taxon>Pseudobdellovibrionaceae</taxon>
        <taxon>Bdellovibrio</taxon>
    </lineage>
</organism>
<dbReference type="SUPFAM" id="SSF53300">
    <property type="entry name" value="vWA-like"/>
    <property type="match status" value="1"/>
</dbReference>
<feature type="domain" description="VWFA" evidence="2">
    <location>
        <begin position="46"/>
        <end position="260"/>
    </location>
</feature>
<dbReference type="InterPro" id="IPR036465">
    <property type="entry name" value="vWFA_dom_sf"/>
</dbReference>
<proteinExistence type="predicted"/>
<sequence length="328" mass="35662">MKKDFQLFVVAAASAFLMACAQNVSFDLPETQDNFGQSITYNNKVDILWIVDNSTSMLKHQQRLSEQIPDLVSKLNTLKMDYHMAVVTTSMGGTSPDGGKFIGSPKYVTSKTPDLVNSLKNRMIVGEAGSNLERGLESMENALSANYLANEGKGFFRNDALLVVIALSDEDDFSKSSSSAGITYYTNLLDSIKEPWVDGSRSWVFNFIGVLSLTSQCKTFNDFASAGLSYMGLADTSGGVKESICSTNLSSAVGNIRSRIYQILTDFKLSKVPLEESITVSINGVSIPRDTTNGWDYLAASNVIRFYGTAVPAADASIKVDFKPKDAN</sequence>
<evidence type="ECO:0000313" key="3">
    <source>
        <dbReference type="EMBL" id="ASD62762.1"/>
    </source>
</evidence>
<dbReference type="InterPro" id="IPR002035">
    <property type="entry name" value="VWF_A"/>
</dbReference>
<name>A0A1Z3N5K4_BDEBC</name>
<feature type="signal peptide" evidence="1">
    <location>
        <begin position="1"/>
        <end position="21"/>
    </location>
</feature>
<dbReference type="EMBL" id="CP020946">
    <property type="protein sequence ID" value="ASD62762.1"/>
    <property type="molecule type" value="Genomic_DNA"/>
</dbReference>
<dbReference type="Gene3D" id="3.40.50.410">
    <property type="entry name" value="von Willebrand factor, type A domain"/>
    <property type="match status" value="1"/>
</dbReference>
<feature type="chain" id="PRO_5013391833" description="VWFA domain-containing protein" evidence="1">
    <location>
        <begin position="22"/>
        <end position="328"/>
    </location>
</feature>
<dbReference type="RefSeq" id="WP_088564383.1">
    <property type="nucleotide sequence ID" value="NZ_CP020946.1"/>
</dbReference>
<evidence type="ECO:0000313" key="4">
    <source>
        <dbReference type="Proteomes" id="UP000197003"/>
    </source>
</evidence>
<evidence type="ECO:0000256" key="1">
    <source>
        <dbReference type="SAM" id="SignalP"/>
    </source>
</evidence>
<evidence type="ECO:0000259" key="2">
    <source>
        <dbReference type="PROSITE" id="PS50234"/>
    </source>
</evidence>
<dbReference type="PROSITE" id="PS51257">
    <property type="entry name" value="PROKAR_LIPOPROTEIN"/>
    <property type="match status" value="1"/>
</dbReference>
<dbReference type="Proteomes" id="UP000197003">
    <property type="component" value="Chromosome"/>
</dbReference>
<dbReference type="OrthoDB" id="177272at2"/>
<dbReference type="PROSITE" id="PS50234">
    <property type="entry name" value="VWFA"/>
    <property type="match status" value="1"/>
</dbReference>